<organism evidence="1 2">
    <name type="scientific">Pectobacterium carotovorum</name>
    <name type="common">Erwinia carotovora</name>
    <dbReference type="NCBI Taxonomy" id="554"/>
    <lineage>
        <taxon>Bacteria</taxon>
        <taxon>Pseudomonadati</taxon>
        <taxon>Pseudomonadota</taxon>
        <taxon>Gammaproteobacteria</taxon>
        <taxon>Enterobacterales</taxon>
        <taxon>Pectobacteriaceae</taxon>
        <taxon>Pectobacterium</taxon>
    </lineage>
</organism>
<dbReference type="RefSeq" id="WP_119873088.1">
    <property type="nucleotide sequence ID" value="NZ_QZDH01000008.1"/>
</dbReference>
<name>A0A419B026_PECCA</name>
<sequence>MAVTPIQTRPEFVFLFLAVRRADVHAVPHRETVIAPNERSARRLLARDYVLAFAGRLPVEGARHV</sequence>
<keyword evidence="1" id="KW-0131">Cell cycle</keyword>
<dbReference type="NCBIfam" id="NF033153">
    <property type="entry name" value="phage_ICD_like"/>
    <property type="match status" value="1"/>
</dbReference>
<reference evidence="1 2" key="1">
    <citation type="submission" date="2018-09" db="EMBL/GenBank/DDBJ databases">
        <title>Phylogenetic diversity of Pectobacterium and Dickeya strains causing blackleg disease of potato in Morocco.</title>
        <authorList>
            <person name="Oulghazi S."/>
            <person name="Moumni M."/>
            <person name="Faure D."/>
        </authorList>
    </citation>
    <scope>NUCLEOTIDE SEQUENCE [LARGE SCALE GENOMIC DNA]</scope>
    <source>
        <strain evidence="1 2">S1.15.11.2D</strain>
    </source>
</reference>
<protein>
    <submittedName>
        <fullName evidence="1">Host cell division inhibitor Icd-like protein</fullName>
    </submittedName>
</protein>
<evidence type="ECO:0000313" key="1">
    <source>
        <dbReference type="EMBL" id="RJL54057.1"/>
    </source>
</evidence>
<dbReference type="Proteomes" id="UP000283655">
    <property type="component" value="Unassembled WGS sequence"/>
</dbReference>
<gene>
    <name evidence="1" type="ORF">D5071_03680</name>
</gene>
<dbReference type="EMBL" id="QZDH01000008">
    <property type="protein sequence ID" value="RJL54057.1"/>
    <property type="molecule type" value="Genomic_DNA"/>
</dbReference>
<evidence type="ECO:0000313" key="2">
    <source>
        <dbReference type="Proteomes" id="UP000283655"/>
    </source>
</evidence>
<proteinExistence type="predicted"/>
<accession>A0A419B026</accession>
<dbReference type="GO" id="GO:0051301">
    <property type="term" value="P:cell division"/>
    <property type="evidence" value="ECO:0007669"/>
    <property type="project" value="UniProtKB-KW"/>
</dbReference>
<keyword evidence="1" id="KW-0132">Cell division</keyword>
<dbReference type="AlphaFoldDB" id="A0A419B026"/>
<comment type="caution">
    <text evidence="1">The sequence shown here is derived from an EMBL/GenBank/DDBJ whole genome shotgun (WGS) entry which is preliminary data.</text>
</comment>